<dbReference type="Pfam" id="PF00403">
    <property type="entry name" value="HMA"/>
    <property type="match status" value="2"/>
</dbReference>
<feature type="region of interest" description="Disordered" evidence="1">
    <location>
        <begin position="90"/>
        <end position="128"/>
    </location>
</feature>
<organism evidence="3 4">
    <name type="scientific">Trapa natans</name>
    <name type="common">Water chestnut</name>
    <dbReference type="NCBI Taxonomy" id="22666"/>
    <lineage>
        <taxon>Eukaryota</taxon>
        <taxon>Viridiplantae</taxon>
        <taxon>Streptophyta</taxon>
        <taxon>Embryophyta</taxon>
        <taxon>Tracheophyta</taxon>
        <taxon>Spermatophyta</taxon>
        <taxon>Magnoliopsida</taxon>
        <taxon>eudicotyledons</taxon>
        <taxon>Gunneridae</taxon>
        <taxon>Pentapetalae</taxon>
        <taxon>rosids</taxon>
        <taxon>malvids</taxon>
        <taxon>Myrtales</taxon>
        <taxon>Lythraceae</taxon>
        <taxon>Trapa</taxon>
    </lineage>
</organism>
<feature type="region of interest" description="Disordered" evidence="1">
    <location>
        <begin position="198"/>
        <end position="232"/>
    </location>
</feature>
<dbReference type="InterPro" id="IPR044594">
    <property type="entry name" value="HIPP01/3/5/6"/>
</dbReference>
<protein>
    <recommendedName>
        <fullName evidence="2">HMA domain-containing protein</fullName>
    </recommendedName>
</protein>
<dbReference type="GO" id="GO:0046872">
    <property type="term" value="F:metal ion binding"/>
    <property type="evidence" value="ECO:0007669"/>
    <property type="project" value="InterPro"/>
</dbReference>
<dbReference type="InterPro" id="IPR036163">
    <property type="entry name" value="HMA_dom_sf"/>
</dbReference>
<sequence>MTVLFHHMVFHKAKKGEGEKEKMDEQNGITAVLKIEMHCEGCATKILKCAKTMEGVEKVKADWKANKLTLRGQTDPGELREQLQERLKKKVELISPQQPKKSDSKGSNKKDSDNKTSKESKKSDDKKLNEKAPVMTAVLKLRLHCMGCILKIYKIASKIKGVDSISIEKEKELVTVTGTMDVKSLVESLEERMKKKVEIVSPKKEKDGGGGGGGNKSTAEGGGGKKDKKKAGELDDGAEAAYGRMLGGNMMGHYLGLPMVPAYGPMYSPAAGHGYPYAYPYAYPENNLHAPQMFSDENPNACSVM</sequence>
<dbReference type="PANTHER" id="PTHR46413">
    <property type="entry name" value="HEAVY METAL-ASSOCIATED ISOPRENYLATED PLANT PROTEIN 6"/>
    <property type="match status" value="1"/>
</dbReference>
<gene>
    <name evidence="3" type="ORF">SAY86_017938</name>
</gene>
<evidence type="ECO:0000259" key="2">
    <source>
        <dbReference type="Pfam" id="PF00403"/>
    </source>
</evidence>
<evidence type="ECO:0000313" key="3">
    <source>
        <dbReference type="EMBL" id="KAK4790634.1"/>
    </source>
</evidence>
<dbReference type="EMBL" id="JAXQNO010000010">
    <property type="protein sequence ID" value="KAK4790634.1"/>
    <property type="molecule type" value="Genomic_DNA"/>
</dbReference>
<reference evidence="3 4" key="1">
    <citation type="journal article" date="2023" name="Hortic Res">
        <title>Pangenome of water caltrop reveals structural variations and asymmetric subgenome divergence after allopolyploidization.</title>
        <authorList>
            <person name="Zhang X."/>
            <person name="Chen Y."/>
            <person name="Wang L."/>
            <person name="Yuan Y."/>
            <person name="Fang M."/>
            <person name="Shi L."/>
            <person name="Lu R."/>
            <person name="Comes H.P."/>
            <person name="Ma Y."/>
            <person name="Chen Y."/>
            <person name="Huang G."/>
            <person name="Zhou Y."/>
            <person name="Zheng Z."/>
            <person name="Qiu Y."/>
        </authorList>
    </citation>
    <scope>NUCLEOTIDE SEQUENCE [LARGE SCALE GENOMIC DNA]</scope>
    <source>
        <strain evidence="3">F231</strain>
    </source>
</reference>
<dbReference type="PANTHER" id="PTHR46413:SF2">
    <property type="entry name" value="HEAVY METAL-ASSOCIATED ISOPRENYLATED PLANT PROTEIN 3"/>
    <property type="match status" value="1"/>
</dbReference>
<dbReference type="Gene3D" id="3.30.70.100">
    <property type="match status" value="2"/>
</dbReference>
<dbReference type="SUPFAM" id="SSF55008">
    <property type="entry name" value="HMA, heavy metal-associated domain"/>
    <property type="match status" value="2"/>
</dbReference>
<feature type="compositionally biased region" description="Basic and acidic residues" evidence="1">
    <location>
        <begin position="198"/>
        <end position="208"/>
    </location>
</feature>
<dbReference type="InterPro" id="IPR006121">
    <property type="entry name" value="HMA_dom"/>
</dbReference>
<evidence type="ECO:0000256" key="1">
    <source>
        <dbReference type="SAM" id="MobiDB-lite"/>
    </source>
</evidence>
<comment type="caution">
    <text evidence="3">The sequence shown here is derived from an EMBL/GenBank/DDBJ whole genome shotgun (WGS) entry which is preliminary data.</text>
</comment>
<feature type="compositionally biased region" description="Basic and acidic residues" evidence="1">
    <location>
        <begin position="100"/>
        <end position="128"/>
    </location>
</feature>
<dbReference type="Proteomes" id="UP001346149">
    <property type="component" value="Unassembled WGS sequence"/>
</dbReference>
<feature type="domain" description="HMA" evidence="2">
    <location>
        <begin position="33"/>
        <end position="87"/>
    </location>
</feature>
<dbReference type="AlphaFoldDB" id="A0AAN7LTD3"/>
<keyword evidence="4" id="KW-1185">Reference proteome</keyword>
<accession>A0AAN7LTD3</accession>
<name>A0AAN7LTD3_TRANT</name>
<dbReference type="CDD" id="cd00371">
    <property type="entry name" value="HMA"/>
    <property type="match status" value="2"/>
</dbReference>
<evidence type="ECO:0000313" key="4">
    <source>
        <dbReference type="Proteomes" id="UP001346149"/>
    </source>
</evidence>
<feature type="domain" description="HMA" evidence="2">
    <location>
        <begin position="142"/>
        <end position="191"/>
    </location>
</feature>
<proteinExistence type="predicted"/>